<protein>
    <recommendedName>
        <fullName evidence="10">Peptide transporter</fullName>
    </recommendedName>
</protein>
<dbReference type="InterPro" id="IPR004813">
    <property type="entry name" value="OPT"/>
</dbReference>
<keyword evidence="4 7" id="KW-1133">Transmembrane helix</keyword>
<feature type="transmembrane region" description="Helical" evidence="7">
    <location>
        <begin position="532"/>
        <end position="549"/>
    </location>
</feature>
<evidence type="ECO:0008006" key="10">
    <source>
        <dbReference type="Google" id="ProtNLM"/>
    </source>
</evidence>
<organism evidence="8 9">
    <name type="scientific">Myxococcus virescens</name>
    <dbReference type="NCBI Taxonomy" id="83456"/>
    <lineage>
        <taxon>Bacteria</taxon>
        <taxon>Pseudomonadati</taxon>
        <taxon>Myxococcota</taxon>
        <taxon>Myxococcia</taxon>
        <taxon>Myxococcales</taxon>
        <taxon>Cystobacterineae</taxon>
        <taxon>Myxococcaceae</taxon>
        <taxon>Myxococcus</taxon>
    </lineage>
</organism>
<reference evidence="8 9" key="1">
    <citation type="submission" date="2019-07" db="EMBL/GenBank/DDBJ databases">
        <title>Whole genome shotgun sequence of Myxococcus virescens NBRC 100334.</title>
        <authorList>
            <person name="Hosoyama A."/>
            <person name="Uohara A."/>
            <person name="Ohji S."/>
            <person name="Ichikawa N."/>
        </authorList>
    </citation>
    <scope>NUCLEOTIDE SEQUENCE [LARGE SCALE GENOMIC DNA]</scope>
    <source>
        <strain evidence="8 9">NBRC 100334</strain>
    </source>
</reference>
<feature type="transmembrane region" description="Helical" evidence="7">
    <location>
        <begin position="51"/>
        <end position="72"/>
    </location>
</feature>
<evidence type="ECO:0000256" key="2">
    <source>
        <dbReference type="ARBA" id="ARBA00022448"/>
    </source>
</evidence>
<comment type="subcellular location">
    <subcellularLocation>
        <location evidence="1">Membrane</location>
        <topology evidence="1">Multi-pass membrane protein</topology>
    </subcellularLocation>
</comment>
<feature type="transmembrane region" description="Helical" evidence="7">
    <location>
        <begin position="494"/>
        <end position="512"/>
    </location>
</feature>
<feature type="transmembrane region" description="Helical" evidence="7">
    <location>
        <begin position="434"/>
        <end position="458"/>
    </location>
</feature>
<gene>
    <name evidence="8" type="ORF">MVI01_45070</name>
</gene>
<feature type="transmembrane region" description="Helical" evidence="7">
    <location>
        <begin position="78"/>
        <end position="98"/>
    </location>
</feature>
<proteinExistence type="predicted"/>
<dbReference type="GO" id="GO:0035673">
    <property type="term" value="F:oligopeptide transmembrane transporter activity"/>
    <property type="evidence" value="ECO:0007669"/>
    <property type="project" value="InterPro"/>
</dbReference>
<feature type="transmembrane region" description="Helical" evidence="7">
    <location>
        <begin position="395"/>
        <end position="413"/>
    </location>
</feature>
<dbReference type="EMBL" id="BJVY01000027">
    <property type="protein sequence ID" value="GEL72723.1"/>
    <property type="molecule type" value="Genomic_DNA"/>
</dbReference>
<dbReference type="PANTHER" id="PTHR31645:SF0">
    <property type="entry name" value="OLIGOPEPTIDE TRANSPORTER YGL114W-RELATED"/>
    <property type="match status" value="1"/>
</dbReference>
<feature type="transmembrane region" description="Helical" evidence="7">
    <location>
        <begin position="609"/>
        <end position="629"/>
    </location>
</feature>
<dbReference type="PANTHER" id="PTHR31645">
    <property type="entry name" value="OLIGOPEPTIDE TRANSPORTER YGL114W-RELATED"/>
    <property type="match status" value="1"/>
</dbReference>
<feature type="transmembrane region" description="Helical" evidence="7">
    <location>
        <begin position="270"/>
        <end position="292"/>
    </location>
</feature>
<evidence type="ECO:0000256" key="3">
    <source>
        <dbReference type="ARBA" id="ARBA00022692"/>
    </source>
</evidence>
<evidence type="ECO:0000256" key="6">
    <source>
        <dbReference type="SAM" id="MobiDB-lite"/>
    </source>
</evidence>
<feature type="transmembrane region" description="Helical" evidence="7">
    <location>
        <begin position="346"/>
        <end position="365"/>
    </location>
</feature>
<feature type="transmembrane region" description="Helical" evidence="7">
    <location>
        <begin position="110"/>
        <end position="131"/>
    </location>
</feature>
<dbReference type="InterPro" id="IPR045035">
    <property type="entry name" value="YSL-like"/>
</dbReference>
<keyword evidence="3 7" id="KW-0812">Transmembrane</keyword>
<dbReference type="GO" id="GO:0016020">
    <property type="term" value="C:membrane"/>
    <property type="evidence" value="ECO:0007669"/>
    <property type="project" value="UniProtKB-SubCell"/>
</dbReference>
<dbReference type="Proteomes" id="UP000321224">
    <property type="component" value="Unassembled WGS sequence"/>
</dbReference>
<dbReference type="Pfam" id="PF03169">
    <property type="entry name" value="OPT"/>
    <property type="match status" value="1"/>
</dbReference>
<sequence length="630" mass="66442">MEGRYPCLRMSLSAPSLPPEPPPPSSGGALAEPSQRRFHWLPPVGTWKYHLLLSAVALFILGPLGGIAASYMNFSVGFFVGGQVLAGILGSAVTYGYGAEGKHGANYMQTMAASVASLCAMSVLIQSMVWLGMEMPAAWQLMLFVGCVGMFAVGVGMLYTPLLVDKLQLDYPSGLAVANILRALTDKRLLKASISKLGGGTLLGALAAWMTEKVAFVASIGTSAATLGAGMIVGSRITVPAIVMAVIGAVLVPTLREIGWLGPQDPFRKIGFVIGLGMICGAAVVDLSLLAVQAAKRIRERASVKDEGEEESWKKVNIPRLLAWVGVWGGATLVVGTQVLNQPIGWLLFGMLLALLFVLINGISFGITDQNPISSAFVISVLMMSMMGLRVPLVGMMAATILLISTSVGCDMQQDRSTGWRLGTNRVTQFRYQVLGVIMGALLCVGLARVFMTAYPALTINQLDNPNAEVGQWGSAMTYKLVGAIRDLGSLSQAVVNALLLGLAIGFIYELLRKVVRGNARYQRYVKGSRQGFAVGWTVDAILLPSPYASSFGGFVAFPVSLWFGAGGIVTSVWNTFSKRGEPAVSGSPGEGEALPEDMSTMSLMGGGLIAGESLFFLIAGLIGLASLLA</sequence>
<evidence type="ECO:0000256" key="1">
    <source>
        <dbReference type="ARBA" id="ARBA00004141"/>
    </source>
</evidence>
<evidence type="ECO:0000256" key="4">
    <source>
        <dbReference type="ARBA" id="ARBA00022989"/>
    </source>
</evidence>
<accession>A0A511HGM2</accession>
<feature type="compositionally biased region" description="Pro residues" evidence="6">
    <location>
        <begin position="16"/>
        <end position="25"/>
    </location>
</feature>
<evidence type="ECO:0000313" key="8">
    <source>
        <dbReference type="EMBL" id="GEL72723.1"/>
    </source>
</evidence>
<feature type="region of interest" description="Disordered" evidence="6">
    <location>
        <begin position="12"/>
        <end position="31"/>
    </location>
</feature>
<keyword evidence="5 7" id="KW-0472">Membrane</keyword>
<feature type="transmembrane region" description="Helical" evidence="7">
    <location>
        <begin position="137"/>
        <end position="159"/>
    </location>
</feature>
<name>A0A511HGM2_9BACT</name>
<dbReference type="AlphaFoldDB" id="A0A511HGM2"/>
<evidence type="ECO:0000313" key="9">
    <source>
        <dbReference type="Proteomes" id="UP000321224"/>
    </source>
</evidence>
<evidence type="ECO:0000256" key="7">
    <source>
        <dbReference type="SAM" id="Phobius"/>
    </source>
</evidence>
<feature type="transmembrane region" description="Helical" evidence="7">
    <location>
        <begin position="241"/>
        <end position="258"/>
    </location>
</feature>
<evidence type="ECO:0000256" key="5">
    <source>
        <dbReference type="ARBA" id="ARBA00023136"/>
    </source>
</evidence>
<keyword evidence="2" id="KW-0813">Transport</keyword>
<comment type="caution">
    <text evidence="8">The sequence shown here is derived from an EMBL/GenBank/DDBJ whole genome shotgun (WGS) entry which is preliminary data.</text>
</comment>